<evidence type="ECO:0000313" key="2">
    <source>
        <dbReference type="EMBL" id="PWR73486.1"/>
    </source>
</evidence>
<dbReference type="Pfam" id="PF00702">
    <property type="entry name" value="Hydrolase"/>
    <property type="match status" value="1"/>
</dbReference>
<keyword evidence="1" id="KW-1278">Translocase</keyword>
<keyword evidence="3" id="KW-1185">Reference proteome</keyword>
<comment type="caution">
    <text evidence="2">The sequence shown here is derived from an EMBL/GenBank/DDBJ whole genome shotgun (WGS) entry which is preliminary data.</text>
</comment>
<dbReference type="Proteomes" id="UP000245934">
    <property type="component" value="Unassembled WGS sequence"/>
</dbReference>
<dbReference type="InterPro" id="IPR036412">
    <property type="entry name" value="HAD-like_sf"/>
</dbReference>
<gene>
    <name evidence="2" type="ORF">DLD82_09560</name>
</gene>
<dbReference type="InterPro" id="IPR023214">
    <property type="entry name" value="HAD_sf"/>
</dbReference>
<evidence type="ECO:0000256" key="1">
    <source>
        <dbReference type="ARBA" id="ARBA00022967"/>
    </source>
</evidence>
<dbReference type="PANTHER" id="PTHR43520">
    <property type="entry name" value="ATP7, ISOFORM B"/>
    <property type="match status" value="1"/>
</dbReference>
<dbReference type="GO" id="GO:0016020">
    <property type="term" value="C:membrane"/>
    <property type="evidence" value="ECO:0007669"/>
    <property type="project" value="TreeGrafter"/>
</dbReference>
<dbReference type="PANTHER" id="PTHR43520:SF8">
    <property type="entry name" value="P-TYPE CU(+) TRANSPORTER"/>
    <property type="match status" value="1"/>
</dbReference>
<dbReference type="RefSeq" id="WP_109940897.1">
    <property type="nucleotide sequence ID" value="NZ_CP176366.1"/>
</dbReference>
<dbReference type="AlphaFoldDB" id="A0A2V2N6Y1"/>
<sequence>MSVAVVFDSAGTLLHTFRIAKNVLNGELIENVETTMLTFGDPERVLCVLHGHSWDFIRADPERLLSEYLQTSQIDFGISCTRKVVEKETIQKILTEDQNAKIGDVQECMRVIWSKIKTEEIVALNNGIIVHTGLGTIEYTVTAGGTPFPGAKETISSLHQMGVFAYIASGDREAKLERMADYLGIPRDRVFGVATPTIKEQIVRDLKEQYDLVLMVGDSINDLRAMRAADIAILTNQQSSDKPAELITTARYRIRDLREVLDIVRVTSGKKEMHMDCRS</sequence>
<accession>A0A2V2N6Y1</accession>
<dbReference type="GO" id="GO:0005507">
    <property type="term" value="F:copper ion binding"/>
    <property type="evidence" value="ECO:0007669"/>
    <property type="project" value="TreeGrafter"/>
</dbReference>
<dbReference type="SUPFAM" id="SSF56784">
    <property type="entry name" value="HAD-like"/>
    <property type="match status" value="1"/>
</dbReference>
<protein>
    <submittedName>
        <fullName evidence="2">Haloacid dehalogenase</fullName>
    </submittedName>
</protein>
<proteinExistence type="predicted"/>
<dbReference type="OrthoDB" id="146001at2157"/>
<dbReference type="EMBL" id="QGMZ01000018">
    <property type="protein sequence ID" value="PWR73486.1"/>
    <property type="molecule type" value="Genomic_DNA"/>
</dbReference>
<dbReference type="GO" id="GO:0043682">
    <property type="term" value="F:P-type divalent copper transporter activity"/>
    <property type="evidence" value="ECO:0007669"/>
    <property type="project" value="TreeGrafter"/>
</dbReference>
<dbReference type="Gene3D" id="3.40.50.1000">
    <property type="entry name" value="HAD superfamily/HAD-like"/>
    <property type="match status" value="1"/>
</dbReference>
<dbReference type="GO" id="GO:0055070">
    <property type="term" value="P:copper ion homeostasis"/>
    <property type="evidence" value="ECO:0007669"/>
    <property type="project" value="TreeGrafter"/>
</dbReference>
<name>A0A2V2N6Y1_9EURY</name>
<evidence type="ECO:0000313" key="3">
    <source>
        <dbReference type="Proteomes" id="UP000245934"/>
    </source>
</evidence>
<organism evidence="2 3">
    <name type="scientific">Methanospirillum stamsii</name>
    <dbReference type="NCBI Taxonomy" id="1277351"/>
    <lineage>
        <taxon>Archaea</taxon>
        <taxon>Methanobacteriati</taxon>
        <taxon>Methanobacteriota</taxon>
        <taxon>Stenosarchaea group</taxon>
        <taxon>Methanomicrobia</taxon>
        <taxon>Methanomicrobiales</taxon>
        <taxon>Methanospirillaceae</taxon>
        <taxon>Methanospirillum</taxon>
    </lineage>
</organism>
<reference evidence="2 3" key="1">
    <citation type="submission" date="2018-05" db="EMBL/GenBank/DDBJ databases">
        <title>Draft genome of Methanospirillum stamsii Pt1.</title>
        <authorList>
            <person name="Dueholm M.S."/>
            <person name="Nielsen P.H."/>
            <person name="Bakmann L.F."/>
            <person name="Otzen D.E."/>
        </authorList>
    </citation>
    <scope>NUCLEOTIDE SEQUENCE [LARGE SCALE GENOMIC DNA]</scope>
    <source>
        <strain evidence="2 3">Pt1</strain>
    </source>
</reference>
<dbReference type="GeneID" id="97608810"/>